<evidence type="ECO:0000313" key="2">
    <source>
        <dbReference type="Proteomes" id="UP000663193"/>
    </source>
</evidence>
<name>A0A7U2FEN4_PHANO</name>
<proteinExistence type="predicted"/>
<dbReference type="Proteomes" id="UP000663193">
    <property type="component" value="Chromosome 14"/>
</dbReference>
<dbReference type="AlphaFoldDB" id="A0A7U2FEN4"/>
<sequence>MRVWGAYRRLVEVERRILAAEDGKEEGSAGSSVTCVSTPILTNPEQLPQPRQEVLRRLKLSESSRSLYLARPDIVRRGSANGFCVAELVMGGVQDHRFVLPYLHFVRHEEVRALKQWLVERDFVRQSGSISRIEKVLHCVQLLQTGMRYESIAVVFSRTPRQVMESCHEVLRGLEVLYEETVQQGCEGKVYEKLWGIARRYAIGQLGKVEKYYGFKWEEIRRILVALNVYIGRWRGTANPFDGRLFRWGSYLDVKEGGIPSIVAEESSDESDEDSAEIVELDMEDYNKRMSCGSSSLTSIDTASSSLYEEPVAQAAIAQRVWYRKL</sequence>
<accession>A0A7U2FEN4</accession>
<protein>
    <submittedName>
        <fullName evidence="1">Uncharacterized protein</fullName>
    </submittedName>
</protein>
<evidence type="ECO:0000313" key="1">
    <source>
        <dbReference type="EMBL" id="QRD02829.1"/>
    </source>
</evidence>
<gene>
    <name evidence="1" type="ORF">JI435_115550</name>
</gene>
<dbReference type="OrthoDB" id="3786878at2759"/>
<dbReference type="EMBL" id="CP069036">
    <property type="protein sequence ID" value="QRD02829.1"/>
    <property type="molecule type" value="Genomic_DNA"/>
</dbReference>
<keyword evidence="2" id="KW-1185">Reference proteome</keyword>
<reference evidence="2" key="1">
    <citation type="journal article" date="2021" name="BMC Genomics">
        <title>Chromosome-level genome assembly and manually-curated proteome of model necrotroph Parastagonospora nodorum Sn15 reveals a genome-wide trove of candidate effector homologs, and redundancy of virulence-related functions within an accessory chromosome.</title>
        <authorList>
            <person name="Bertazzoni S."/>
            <person name="Jones D.A.B."/>
            <person name="Phan H.T."/>
            <person name="Tan K.-C."/>
            <person name="Hane J.K."/>
        </authorList>
    </citation>
    <scope>NUCLEOTIDE SEQUENCE [LARGE SCALE GENOMIC DNA]</scope>
    <source>
        <strain evidence="2">SN15 / ATCC MYA-4574 / FGSC 10173)</strain>
    </source>
</reference>
<dbReference type="VEuPathDB" id="FungiDB:JI435_115550"/>
<organism evidence="1 2">
    <name type="scientific">Phaeosphaeria nodorum (strain SN15 / ATCC MYA-4574 / FGSC 10173)</name>
    <name type="common">Glume blotch fungus</name>
    <name type="synonym">Parastagonospora nodorum</name>
    <dbReference type="NCBI Taxonomy" id="321614"/>
    <lineage>
        <taxon>Eukaryota</taxon>
        <taxon>Fungi</taxon>
        <taxon>Dikarya</taxon>
        <taxon>Ascomycota</taxon>
        <taxon>Pezizomycotina</taxon>
        <taxon>Dothideomycetes</taxon>
        <taxon>Pleosporomycetidae</taxon>
        <taxon>Pleosporales</taxon>
        <taxon>Pleosporineae</taxon>
        <taxon>Phaeosphaeriaceae</taxon>
        <taxon>Parastagonospora</taxon>
    </lineage>
</organism>